<dbReference type="EMBL" id="WJBC01000005">
    <property type="protein sequence ID" value="MBC3803907.1"/>
    <property type="molecule type" value="Genomic_DNA"/>
</dbReference>
<proteinExistence type="predicted"/>
<dbReference type="SUPFAM" id="SSF47162">
    <property type="entry name" value="Apolipoprotein"/>
    <property type="match status" value="1"/>
</dbReference>
<dbReference type="PANTHER" id="PTHR35792">
    <property type="entry name" value="GENERAL STRESS PROTEIN"/>
    <property type="match status" value="1"/>
</dbReference>
<gene>
    <name evidence="3" type="ORF">GH808_05585</name>
</gene>
<feature type="transmembrane region" description="Helical" evidence="2">
    <location>
        <begin position="6"/>
        <end position="27"/>
    </location>
</feature>
<dbReference type="Proteomes" id="UP000603234">
    <property type="component" value="Unassembled WGS sequence"/>
</dbReference>
<accession>A0ABR6WTG9</accession>
<dbReference type="Pfam" id="PF12732">
    <property type="entry name" value="YtxH"/>
    <property type="match status" value="1"/>
</dbReference>
<dbReference type="Gene3D" id="1.20.120.20">
    <property type="entry name" value="Apolipoprotein"/>
    <property type="match status" value="1"/>
</dbReference>
<evidence type="ECO:0000313" key="3">
    <source>
        <dbReference type="EMBL" id="MBC3803907.1"/>
    </source>
</evidence>
<evidence type="ECO:0000313" key="4">
    <source>
        <dbReference type="Proteomes" id="UP000603234"/>
    </source>
</evidence>
<dbReference type="RefSeq" id="WP_186841793.1">
    <property type="nucleotide sequence ID" value="NZ_WJBC01000005.1"/>
</dbReference>
<evidence type="ECO:0000256" key="2">
    <source>
        <dbReference type="SAM" id="Phobius"/>
    </source>
</evidence>
<feature type="region of interest" description="Disordered" evidence="1">
    <location>
        <begin position="106"/>
        <end position="129"/>
    </location>
</feature>
<organism evidence="3 4">
    <name type="scientific">Acetobacterium fimetarium</name>
    <dbReference type="NCBI Taxonomy" id="52691"/>
    <lineage>
        <taxon>Bacteria</taxon>
        <taxon>Bacillati</taxon>
        <taxon>Bacillota</taxon>
        <taxon>Clostridia</taxon>
        <taxon>Eubacteriales</taxon>
        <taxon>Eubacteriaceae</taxon>
        <taxon>Acetobacterium</taxon>
    </lineage>
</organism>
<dbReference type="InterPro" id="IPR052928">
    <property type="entry name" value="Desiccation-related_membrane"/>
</dbReference>
<protein>
    <submittedName>
        <fullName evidence="3">YtxH domain-containing protein</fullName>
    </submittedName>
</protein>
<evidence type="ECO:0000256" key="1">
    <source>
        <dbReference type="SAM" id="MobiDB-lite"/>
    </source>
</evidence>
<keyword evidence="2" id="KW-0812">Transmembrane</keyword>
<reference evidence="3 4" key="1">
    <citation type="journal article" date="2020" name="mSystems">
        <title>Defining Genomic and Predicted Metabolic Features of the Acetobacterium Genus.</title>
        <authorList>
            <person name="Ross D.E."/>
            <person name="Marshall C.W."/>
            <person name="Gulliver D."/>
            <person name="May H.D."/>
            <person name="Norman R.S."/>
        </authorList>
    </citation>
    <scope>NUCLEOTIDE SEQUENCE [LARGE SCALE GENOMIC DNA]</scope>
    <source>
        <strain evidence="3 4">DSM 8238</strain>
    </source>
</reference>
<sequence length="140" mass="15600">MSSNKLYFVGGLFLGTIIGGTLGVLLAPSSGMETRKKLAEGSEEMLGNAYDQAVEYGENLKEQFQDMQEQFTERVNEYKNQIENKIQEIQDEVEQDIADLNEELEALEKEESESTGGAKVITKEDSERDAKIEAIKNAAE</sequence>
<comment type="caution">
    <text evidence="3">The sequence shown here is derived from an EMBL/GenBank/DDBJ whole genome shotgun (WGS) entry which is preliminary data.</text>
</comment>
<keyword evidence="2" id="KW-0472">Membrane</keyword>
<keyword evidence="2" id="KW-1133">Transmembrane helix</keyword>
<name>A0ABR6WTG9_9FIRM</name>
<dbReference type="InterPro" id="IPR024623">
    <property type="entry name" value="YtxH"/>
</dbReference>
<dbReference type="PANTHER" id="PTHR35792:SF1">
    <property type="entry name" value="SLL0268 PROTEIN"/>
    <property type="match status" value="1"/>
</dbReference>
<keyword evidence="4" id="KW-1185">Reference proteome</keyword>